<dbReference type="InterPro" id="IPR036051">
    <property type="entry name" value="KRAB_dom_sf"/>
</dbReference>
<dbReference type="SUPFAM" id="SSF109640">
    <property type="entry name" value="KRAB domain (Kruppel-associated box)"/>
    <property type="match status" value="1"/>
</dbReference>
<dbReference type="CDD" id="cd07765">
    <property type="entry name" value="KRAB_A-box"/>
    <property type="match status" value="1"/>
</dbReference>
<dbReference type="SMART" id="SM00349">
    <property type="entry name" value="KRAB"/>
    <property type="match status" value="1"/>
</dbReference>
<reference evidence="2" key="1">
    <citation type="submission" date="2025-08" db="UniProtKB">
        <authorList>
            <consortium name="Ensembl"/>
        </authorList>
    </citation>
    <scope>IDENTIFICATION</scope>
</reference>
<dbReference type="Proteomes" id="UP000694404">
    <property type="component" value="Unplaced"/>
</dbReference>
<dbReference type="GeneTree" id="ENSGT01050000247876"/>
<name>A0A8C0FZ88_CHEAB</name>
<dbReference type="InterPro" id="IPR001909">
    <property type="entry name" value="KRAB"/>
</dbReference>
<accession>A0A8C0FZ88</accession>
<dbReference type="Ensembl" id="ENSCABT00000000449.1">
    <property type="protein sequence ID" value="ENSCABP00000000404.1"/>
    <property type="gene ID" value="ENSCABG00000000377.1"/>
</dbReference>
<keyword evidence="3" id="KW-1185">Reference proteome</keyword>
<reference evidence="2" key="2">
    <citation type="submission" date="2025-09" db="UniProtKB">
        <authorList>
            <consortium name="Ensembl"/>
        </authorList>
    </citation>
    <scope>IDENTIFICATION</scope>
</reference>
<evidence type="ECO:0000313" key="2">
    <source>
        <dbReference type="Ensembl" id="ENSCABP00000000404.1"/>
    </source>
</evidence>
<evidence type="ECO:0000259" key="1">
    <source>
        <dbReference type="PROSITE" id="PS50805"/>
    </source>
</evidence>
<sequence>MLHSKFQDNPNTYADFRVIRRDPPLSRNGGLLLFQGLVTFEEVAVYFTQGQGALLDPTQRSLHRDVMQENYETVALPDQLLLLVFPGHFNFRGMGLVILRSRVRETDLHTPSHRTEESETQWGCSFIPIPSRSQGVGGTGLTCLSEFSFIDRILLPLPSWD</sequence>
<protein>
    <recommendedName>
        <fullName evidence="1">KRAB domain-containing protein</fullName>
    </recommendedName>
</protein>
<dbReference type="InterPro" id="IPR050169">
    <property type="entry name" value="Krueppel_C2H2_ZnF"/>
</dbReference>
<dbReference type="AlphaFoldDB" id="A0A8C0FZ88"/>
<dbReference type="GO" id="GO:0006355">
    <property type="term" value="P:regulation of DNA-templated transcription"/>
    <property type="evidence" value="ECO:0007669"/>
    <property type="project" value="InterPro"/>
</dbReference>
<dbReference type="PROSITE" id="PS50805">
    <property type="entry name" value="KRAB"/>
    <property type="match status" value="1"/>
</dbReference>
<dbReference type="Gene3D" id="6.10.140.140">
    <property type="match status" value="1"/>
</dbReference>
<proteinExistence type="predicted"/>
<feature type="domain" description="KRAB" evidence="1">
    <location>
        <begin position="38"/>
        <end position="111"/>
    </location>
</feature>
<evidence type="ECO:0000313" key="3">
    <source>
        <dbReference type="Proteomes" id="UP000694404"/>
    </source>
</evidence>
<organism evidence="2 3">
    <name type="scientific">Chelonoidis abingdonii</name>
    <name type="common">Abingdon island giant tortoise</name>
    <name type="synonym">Testudo abingdonii</name>
    <dbReference type="NCBI Taxonomy" id="106734"/>
    <lineage>
        <taxon>Eukaryota</taxon>
        <taxon>Metazoa</taxon>
        <taxon>Chordata</taxon>
        <taxon>Craniata</taxon>
        <taxon>Vertebrata</taxon>
        <taxon>Euteleostomi</taxon>
        <taxon>Archelosauria</taxon>
        <taxon>Testudinata</taxon>
        <taxon>Testudines</taxon>
        <taxon>Cryptodira</taxon>
        <taxon>Durocryptodira</taxon>
        <taxon>Testudinoidea</taxon>
        <taxon>Testudinidae</taxon>
        <taxon>Chelonoidis</taxon>
    </lineage>
</organism>
<dbReference type="Pfam" id="PF01352">
    <property type="entry name" value="KRAB"/>
    <property type="match status" value="1"/>
</dbReference>
<dbReference type="PANTHER" id="PTHR23232">
    <property type="entry name" value="KRAB DOMAIN C2H2 ZINC FINGER"/>
    <property type="match status" value="1"/>
</dbReference>
<dbReference type="PANTHER" id="PTHR23232:SF142">
    <property type="entry name" value="GASTRULA ZINC FINGER PROTEIN XLCGF57.1-LIKE-RELATED"/>
    <property type="match status" value="1"/>
</dbReference>